<evidence type="ECO:0000313" key="2">
    <source>
        <dbReference type="Proteomes" id="UP000252707"/>
    </source>
</evidence>
<gene>
    <name evidence="1" type="ORF">DFQ59_101833</name>
</gene>
<sequence length="91" mass="9918">MSEKKNILVLARRDHTEAMRVAAGLTIFGHTVRLVFMGGPVADTPENAEQAETLELCDIEPETTVPGQELPMLDPRALSLAMVRSDCVLSI</sequence>
<organism evidence="1 2">
    <name type="scientific">Thioalbus denitrificans</name>
    <dbReference type="NCBI Taxonomy" id="547122"/>
    <lineage>
        <taxon>Bacteria</taxon>
        <taxon>Pseudomonadati</taxon>
        <taxon>Pseudomonadota</taxon>
        <taxon>Gammaproteobacteria</taxon>
        <taxon>Chromatiales</taxon>
        <taxon>Ectothiorhodospiraceae</taxon>
        <taxon>Thioalbus</taxon>
    </lineage>
</organism>
<name>A0A369CJP8_9GAMM</name>
<reference evidence="1 2" key="1">
    <citation type="submission" date="2018-07" db="EMBL/GenBank/DDBJ databases">
        <title>Genomic Encyclopedia of Type Strains, Phase IV (KMG-IV): sequencing the most valuable type-strain genomes for metagenomic binning, comparative biology and taxonomic classification.</title>
        <authorList>
            <person name="Goeker M."/>
        </authorList>
    </citation>
    <scope>NUCLEOTIDE SEQUENCE [LARGE SCALE GENOMIC DNA]</scope>
    <source>
        <strain evidence="1 2">DSM 26407</strain>
    </source>
</reference>
<keyword evidence="2" id="KW-1185">Reference proteome</keyword>
<dbReference type="EMBL" id="QPJY01000001">
    <property type="protein sequence ID" value="RCX33528.1"/>
    <property type="molecule type" value="Genomic_DNA"/>
</dbReference>
<proteinExistence type="predicted"/>
<dbReference type="AlphaFoldDB" id="A0A369CJP8"/>
<dbReference type="RefSeq" id="WP_114278355.1">
    <property type="nucleotide sequence ID" value="NZ_QPJY01000001.1"/>
</dbReference>
<evidence type="ECO:0000313" key="1">
    <source>
        <dbReference type="EMBL" id="RCX33528.1"/>
    </source>
</evidence>
<protein>
    <recommendedName>
        <fullName evidence="3">DsrE/DsrF/DsrH-like protein</fullName>
    </recommendedName>
</protein>
<accession>A0A369CJP8</accession>
<evidence type="ECO:0008006" key="3">
    <source>
        <dbReference type="Google" id="ProtNLM"/>
    </source>
</evidence>
<comment type="caution">
    <text evidence="1">The sequence shown here is derived from an EMBL/GenBank/DDBJ whole genome shotgun (WGS) entry which is preliminary data.</text>
</comment>
<dbReference type="OrthoDB" id="8449024at2"/>
<dbReference type="Proteomes" id="UP000252707">
    <property type="component" value="Unassembled WGS sequence"/>
</dbReference>